<dbReference type="PROSITE" id="PS51309">
    <property type="entry name" value="PABC"/>
    <property type="match status" value="1"/>
</dbReference>
<sequence>MATTAAPTDLAPVATGAPAVAAADNAASAAAAAPASAAAAGAAPTTSGAETVDPNVVAAAAVAAAAAANAAYQQPPMPYPGQQGGVMPMPQAMAPNPNQGGSTATASLYVGDLDASVTEAQLFDMFNALGPIASIRVCRDAVTRRSLGYAYVNYHAVADAERALDNLNYAPLKDRPMRIMWSQRDPAARKTGAGNIFIKNLDPLIDTRALHETFASFGPILSCKVAMDGETSKGYGFVHFEEAESAENAIKHVNGMLLNDRKVYVGPHVARKERMSKIEEMRSKFTNIYVKNLDESVTEDEFRKMFEAHGTVTSASLSKDADGKSRGFGFVNFASHEEARVAVEETHEKEINGKQLYVSRAQKKSEREEELRRQYERIREEKLNKYQGVNLYVKNLDDSIDDEKLREEFAVYGVITSAKVMRDDKTGTSKGFGFVCFSSPEEATKAVTDMNGRMIASKPIYVALAQRKEIRRQQLSAQMQQRNQIRMQQAVGMPGPYPGAPVFYPPTGMPPQAQRGPGMFYPQQMAPRPRWVGAAGGPPGAPQAGQPPAGPYPPQVAGQIAPQFNGVPPMRPRQPRQPGGRGQPMPPQQPGQPGAPAGVMPPNAPRGARPGQYKYTANTRNVPGQGVPNAGPAVPGGPKPALNSKSLADLPAEQQKRMLGEALFPLIQGMTHQAGKVTGMLLEMDQSELLHLIEDTDALKGKVEEAVAVLDEHSKQAEDQPEM</sequence>
<evidence type="ECO:0000256" key="10">
    <source>
        <dbReference type="ARBA" id="ARBA00022884"/>
    </source>
</evidence>
<gene>
    <name evidence="17" type="primary">PAB1</name>
    <name evidence="17" type="ORF">HDU87_001418</name>
</gene>
<dbReference type="InterPro" id="IPR012677">
    <property type="entry name" value="Nucleotide-bd_a/b_plait_sf"/>
</dbReference>
<comment type="caution">
    <text evidence="17">The sequence shown here is derived from an EMBL/GenBank/DDBJ whole genome shotgun (WGS) entry which is preliminary data.</text>
</comment>
<keyword evidence="10 12" id="KW-0694">RNA-binding</keyword>
<keyword evidence="8" id="KW-0509">mRNA transport</keyword>
<evidence type="ECO:0000256" key="9">
    <source>
        <dbReference type="ARBA" id="ARBA00022845"/>
    </source>
</evidence>
<evidence type="ECO:0000259" key="15">
    <source>
        <dbReference type="PROSITE" id="PS50102"/>
    </source>
</evidence>
<evidence type="ECO:0000256" key="7">
    <source>
        <dbReference type="ARBA" id="ARBA00022737"/>
    </source>
</evidence>
<keyword evidence="7" id="KW-0677">Repeat</keyword>
<evidence type="ECO:0000256" key="6">
    <source>
        <dbReference type="ARBA" id="ARBA00022664"/>
    </source>
</evidence>
<evidence type="ECO:0000313" key="18">
    <source>
        <dbReference type="Proteomes" id="UP001212152"/>
    </source>
</evidence>
<dbReference type="FunFam" id="3.30.70.330:FF:000648">
    <property type="entry name" value="Polyadenylate-binding protein"/>
    <property type="match status" value="1"/>
</dbReference>
<evidence type="ECO:0000256" key="14">
    <source>
        <dbReference type="SAM" id="MobiDB-lite"/>
    </source>
</evidence>
<dbReference type="CDD" id="cd12378">
    <property type="entry name" value="RRM1_I_PABPs"/>
    <property type="match status" value="1"/>
</dbReference>
<proteinExistence type="inferred from homology"/>
<protein>
    <recommendedName>
        <fullName evidence="13">Polyadenylate-binding protein</fullName>
        <shortName evidence="13">PABP</shortName>
    </recommendedName>
</protein>
<feature type="domain" description="RRM" evidence="15">
    <location>
        <begin position="389"/>
        <end position="467"/>
    </location>
</feature>
<keyword evidence="6" id="KW-0507">mRNA processing</keyword>
<keyword evidence="9" id="KW-0810">Translation regulation</keyword>
<dbReference type="InterPro" id="IPR006515">
    <property type="entry name" value="PABP_1234"/>
</dbReference>
<evidence type="ECO:0000256" key="13">
    <source>
        <dbReference type="RuleBase" id="RU362004"/>
    </source>
</evidence>
<name>A0AAD5TMU4_9FUNG</name>
<dbReference type="Pfam" id="PF00076">
    <property type="entry name" value="RRM_1"/>
    <property type="match status" value="4"/>
</dbReference>
<keyword evidence="18" id="KW-1185">Reference proteome</keyword>
<evidence type="ECO:0000256" key="3">
    <source>
        <dbReference type="ARBA" id="ARBA00008557"/>
    </source>
</evidence>
<dbReference type="GO" id="GO:0006397">
    <property type="term" value="P:mRNA processing"/>
    <property type="evidence" value="ECO:0007669"/>
    <property type="project" value="UniProtKB-KW"/>
</dbReference>
<dbReference type="FunFam" id="3.30.70.330:FF:000441">
    <property type="entry name" value="Polyadenylate-binding protein"/>
    <property type="match status" value="1"/>
</dbReference>
<dbReference type="GO" id="GO:0003723">
    <property type="term" value="F:RNA binding"/>
    <property type="evidence" value="ECO:0007669"/>
    <property type="project" value="UniProtKB-UniRule"/>
</dbReference>
<dbReference type="InterPro" id="IPR034364">
    <property type="entry name" value="PABP_RRM1"/>
</dbReference>
<dbReference type="PROSITE" id="PS50102">
    <property type="entry name" value="RRM"/>
    <property type="match status" value="4"/>
</dbReference>
<dbReference type="InterPro" id="IPR035979">
    <property type="entry name" value="RBD_domain_sf"/>
</dbReference>
<dbReference type="AlphaFoldDB" id="A0AAD5TMU4"/>
<dbReference type="Proteomes" id="UP001212152">
    <property type="component" value="Unassembled WGS sequence"/>
</dbReference>
<dbReference type="NCBIfam" id="TIGR01628">
    <property type="entry name" value="PABP-1234"/>
    <property type="match status" value="1"/>
</dbReference>
<dbReference type="Gene3D" id="1.10.1900.10">
    <property type="entry name" value="c-terminal domain of poly(a) binding protein"/>
    <property type="match status" value="1"/>
</dbReference>
<evidence type="ECO:0000256" key="2">
    <source>
        <dbReference type="ARBA" id="ARBA00004496"/>
    </source>
</evidence>
<feature type="domain" description="RRM" evidence="15">
    <location>
        <begin position="106"/>
        <end position="184"/>
    </location>
</feature>
<keyword evidence="4" id="KW-0813">Transport</keyword>
<feature type="compositionally biased region" description="Low complexity" evidence="14">
    <location>
        <begin position="591"/>
        <end position="601"/>
    </location>
</feature>
<dbReference type="SUPFAM" id="SSF63570">
    <property type="entry name" value="PABC (PABP) domain"/>
    <property type="match status" value="1"/>
</dbReference>
<feature type="domain" description="RRM" evidence="15">
    <location>
        <begin position="286"/>
        <end position="363"/>
    </location>
</feature>
<feature type="region of interest" description="Disordered" evidence="14">
    <location>
        <begin position="508"/>
        <end position="652"/>
    </location>
</feature>
<keyword evidence="5 13" id="KW-0963">Cytoplasm</keyword>
<evidence type="ECO:0000256" key="11">
    <source>
        <dbReference type="ARBA" id="ARBA00023242"/>
    </source>
</evidence>
<dbReference type="GO" id="GO:0005737">
    <property type="term" value="C:cytoplasm"/>
    <property type="evidence" value="ECO:0007669"/>
    <property type="project" value="UniProtKB-SubCell"/>
</dbReference>
<evidence type="ECO:0000259" key="16">
    <source>
        <dbReference type="PROSITE" id="PS51309"/>
    </source>
</evidence>
<dbReference type="SMART" id="SM00517">
    <property type="entry name" value="PolyA"/>
    <property type="match status" value="1"/>
</dbReference>
<feature type="compositionally biased region" description="Low complexity" evidence="14">
    <location>
        <begin position="622"/>
        <end position="633"/>
    </location>
</feature>
<dbReference type="Pfam" id="PF00658">
    <property type="entry name" value="MLLE"/>
    <property type="match status" value="1"/>
</dbReference>
<dbReference type="InterPro" id="IPR045305">
    <property type="entry name" value="RRM2_I_PABPs"/>
</dbReference>
<comment type="subcellular location">
    <subcellularLocation>
        <location evidence="2 13">Cytoplasm</location>
    </subcellularLocation>
    <subcellularLocation>
        <location evidence="1">Nucleus</location>
    </subcellularLocation>
</comment>
<dbReference type="SMART" id="SM00360">
    <property type="entry name" value="RRM"/>
    <property type="match status" value="4"/>
</dbReference>
<accession>A0AAD5TMU4</accession>
<dbReference type="EMBL" id="JADGJQ010000013">
    <property type="protein sequence ID" value="KAJ3181287.1"/>
    <property type="molecule type" value="Genomic_DNA"/>
</dbReference>
<dbReference type="SUPFAM" id="SSF54928">
    <property type="entry name" value="RNA-binding domain, RBD"/>
    <property type="match status" value="2"/>
</dbReference>
<dbReference type="FunFam" id="3.30.70.330:FF:000520">
    <property type="entry name" value="Polyadenylate-binding protein"/>
    <property type="match status" value="1"/>
</dbReference>
<dbReference type="InterPro" id="IPR000504">
    <property type="entry name" value="RRM_dom"/>
</dbReference>
<organism evidence="17 18">
    <name type="scientific">Geranomyces variabilis</name>
    <dbReference type="NCBI Taxonomy" id="109894"/>
    <lineage>
        <taxon>Eukaryota</taxon>
        <taxon>Fungi</taxon>
        <taxon>Fungi incertae sedis</taxon>
        <taxon>Chytridiomycota</taxon>
        <taxon>Chytridiomycota incertae sedis</taxon>
        <taxon>Chytridiomycetes</taxon>
        <taxon>Spizellomycetales</taxon>
        <taxon>Powellomycetaceae</taxon>
        <taxon>Geranomyces</taxon>
    </lineage>
</organism>
<comment type="function">
    <text evidence="13">Binds the poly(A) tail of mRNA.</text>
</comment>
<evidence type="ECO:0000256" key="8">
    <source>
        <dbReference type="ARBA" id="ARBA00022816"/>
    </source>
</evidence>
<reference evidence="17" key="1">
    <citation type="submission" date="2020-05" db="EMBL/GenBank/DDBJ databases">
        <title>Phylogenomic resolution of chytrid fungi.</title>
        <authorList>
            <person name="Stajich J.E."/>
            <person name="Amses K."/>
            <person name="Simmons R."/>
            <person name="Seto K."/>
            <person name="Myers J."/>
            <person name="Bonds A."/>
            <person name="Quandt C.A."/>
            <person name="Barry K."/>
            <person name="Liu P."/>
            <person name="Grigoriev I."/>
            <person name="Longcore J.E."/>
            <person name="James T.Y."/>
        </authorList>
    </citation>
    <scope>NUCLEOTIDE SEQUENCE</scope>
    <source>
        <strain evidence="17">JEL0379</strain>
    </source>
</reference>
<evidence type="ECO:0000313" key="17">
    <source>
        <dbReference type="EMBL" id="KAJ3181287.1"/>
    </source>
</evidence>
<feature type="domain" description="PABC" evidence="16">
    <location>
        <begin position="639"/>
        <end position="715"/>
    </location>
</feature>
<evidence type="ECO:0000256" key="4">
    <source>
        <dbReference type="ARBA" id="ARBA00022448"/>
    </source>
</evidence>
<dbReference type="CDD" id="cd12381">
    <property type="entry name" value="RRM4_I_PABPs"/>
    <property type="match status" value="1"/>
</dbReference>
<comment type="similarity">
    <text evidence="3 13">Belongs to the polyadenylate-binding protein type-1 family.</text>
</comment>
<dbReference type="CDD" id="cd12380">
    <property type="entry name" value="RRM3_I_PABPs"/>
    <property type="match status" value="1"/>
</dbReference>
<dbReference type="Gene3D" id="3.30.70.330">
    <property type="match status" value="4"/>
</dbReference>
<dbReference type="InterPro" id="IPR002004">
    <property type="entry name" value="PABP_HYD_C"/>
</dbReference>
<dbReference type="SMART" id="SM00361">
    <property type="entry name" value="RRM_1"/>
    <property type="match status" value="3"/>
</dbReference>
<dbReference type="CDD" id="cd12379">
    <property type="entry name" value="RRM2_I_PABPs"/>
    <property type="match status" value="1"/>
</dbReference>
<dbReference type="FunFam" id="3.30.70.330:FF:000003">
    <property type="entry name" value="Polyadenylate-binding protein"/>
    <property type="match status" value="1"/>
</dbReference>
<evidence type="ECO:0000256" key="5">
    <source>
        <dbReference type="ARBA" id="ARBA00022490"/>
    </source>
</evidence>
<dbReference type="GO" id="GO:0051028">
    <property type="term" value="P:mRNA transport"/>
    <property type="evidence" value="ECO:0007669"/>
    <property type="project" value="UniProtKB-KW"/>
</dbReference>
<evidence type="ECO:0000256" key="1">
    <source>
        <dbReference type="ARBA" id="ARBA00004123"/>
    </source>
</evidence>
<dbReference type="GO" id="GO:0006417">
    <property type="term" value="P:regulation of translation"/>
    <property type="evidence" value="ECO:0007669"/>
    <property type="project" value="UniProtKB-KW"/>
</dbReference>
<dbReference type="InterPro" id="IPR003954">
    <property type="entry name" value="RRM_euk-type"/>
</dbReference>
<feature type="domain" description="RRM" evidence="15">
    <location>
        <begin position="194"/>
        <end position="265"/>
    </location>
</feature>
<dbReference type="PANTHER" id="PTHR24012">
    <property type="entry name" value="RNA BINDING PROTEIN"/>
    <property type="match status" value="1"/>
</dbReference>
<dbReference type="InterPro" id="IPR036053">
    <property type="entry name" value="PABP-dom"/>
</dbReference>
<keyword evidence="11" id="KW-0539">Nucleus</keyword>
<dbReference type="GO" id="GO:0005634">
    <property type="term" value="C:nucleus"/>
    <property type="evidence" value="ECO:0007669"/>
    <property type="project" value="UniProtKB-SubCell"/>
</dbReference>
<evidence type="ECO:0000256" key="12">
    <source>
        <dbReference type="PROSITE-ProRule" id="PRU00176"/>
    </source>
</evidence>